<feature type="region of interest" description="Disordered" evidence="1">
    <location>
        <begin position="1"/>
        <end position="126"/>
    </location>
</feature>
<comment type="caution">
    <text evidence="2">The sequence shown here is derived from an EMBL/GenBank/DDBJ whole genome shotgun (WGS) entry which is preliminary data.</text>
</comment>
<evidence type="ECO:0000256" key="1">
    <source>
        <dbReference type="SAM" id="MobiDB-lite"/>
    </source>
</evidence>
<feature type="compositionally biased region" description="Basic residues" evidence="1">
    <location>
        <begin position="105"/>
        <end position="116"/>
    </location>
</feature>
<gene>
    <name evidence="2" type="ORF">SKAU_G00230620</name>
</gene>
<dbReference type="AlphaFoldDB" id="A0A9Q1F5K8"/>
<sequence>MGTKYYGKIQREPPPPLPFPLRQTRLSAGLSGKPWRLLQETPGQSEMEGSDKRRQTPVISPSPDVAHFTPAPPQASAVTGRGEKNDNYSCSPDIRDGVEASPVRPRSRASSVHKPRPMAGNQLFED</sequence>
<keyword evidence="3" id="KW-1185">Reference proteome</keyword>
<accession>A0A9Q1F5K8</accession>
<evidence type="ECO:0000313" key="3">
    <source>
        <dbReference type="Proteomes" id="UP001152622"/>
    </source>
</evidence>
<organism evidence="2 3">
    <name type="scientific">Synaphobranchus kaupii</name>
    <name type="common">Kaup's arrowtooth eel</name>
    <dbReference type="NCBI Taxonomy" id="118154"/>
    <lineage>
        <taxon>Eukaryota</taxon>
        <taxon>Metazoa</taxon>
        <taxon>Chordata</taxon>
        <taxon>Craniata</taxon>
        <taxon>Vertebrata</taxon>
        <taxon>Euteleostomi</taxon>
        <taxon>Actinopterygii</taxon>
        <taxon>Neopterygii</taxon>
        <taxon>Teleostei</taxon>
        <taxon>Anguilliformes</taxon>
        <taxon>Synaphobranchidae</taxon>
        <taxon>Synaphobranchus</taxon>
    </lineage>
</organism>
<dbReference type="Proteomes" id="UP001152622">
    <property type="component" value="Chromosome 8"/>
</dbReference>
<evidence type="ECO:0000313" key="2">
    <source>
        <dbReference type="EMBL" id="KAJ8351586.1"/>
    </source>
</evidence>
<proteinExistence type="predicted"/>
<name>A0A9Q1F5K8_SYNKA</name>
<protein>
    <submittedName>
        <fullName evidence="2">Uncharacterized protein</fullName>
    </submittedName>
</protein>
<reference evidence="2" key="1">
    <citation type="journal article" date="2023" name="Science">
        <title>Genome structures resolve the early diversification of teleost fishes.</title>
        <authorList>
            <person name="Parey E."/>
            <person name="Louis A."/>
            <person name="Montfort J."/>
            <person name="Bouchez O."/>
            <person name="Roques C."/>
            <person name="Iampietro C."/>
            <person name="Lluch J."/>
            <person name="Castinel A."/>
            <person name="Donnadieu C."/>
            <person name="Desvignes T."/>
            <person name="Floi Bucao C."/>
            <person name="Jouanno E."/>
            <person name="Wen M."/>
            <person name="Mejri S."/>
            <person name="Dirks R."/>
            <person name="Jansen H."/>
            <person name="Henkel C."/>
            <person name="Chen W.J."/>
            <person name="Zahm M."/>
            <person name="Cabau C."/>
            <person name="Klopp C."/>
            <person name="Thompson A.W."/>
            <person name="Robinson-Rechavi M."/>
            <person name="Braasch I."/>
            <person name="Lecointre G."/>
            <person name="Bobe J."/>
            <person name="Postlethwait J.H."/>
            <person name="Berthelot C."/>
            <person name="Roest Crollius H."/>
            <person name="Guiguen Y."/>
        </authorList>
    </citation>
    <scope>NUCLEOTIDE SEQUENCE</scope>
    <source>
        <strain evidence="2">WJC10195</strain>
    </source>
</reference>
<dbReference type="EMBL" id="JAINUF010000008">
    <property type="protein sequence ID" value="KAJ8351586.1"/>
    <property type="molecule type" value="Genomic_DNA"/>
</dbReference>